<dbReference type="OrthoDB" id="210273at2"/>
<dbReference type="Gene3D" id="3.30.565.40">
    <property type="entry name" value="Fervidobacterium nodosum Rt17-B1 like"/>
    <property type="match status" value="1"/>
</dbReference>
<dbReference type="Pfam" id="PF11738">
    <property type="entry name" value="DUF3298"/>
    <property type="match status" value="1"/>
</dbReference>
<organism evidence="2 3">
    <name type="scientific">Clostridium botulinum B2 450</name>
    <dbReference type="NCBI Taxonomy" id="1379739"/>
    <lineage>
        <taxon>Bacteria</taxon>
        <taxon>Bacillati</taxon>
        <taxon>Bacillota</taxon>
        <taxon>Clostridia</taxon>
        <taxon>Eubacteriales</taxon>
        <taxon>Clostridiaceae</taxon>
        <taxon>Clostridium</taxon>
    </lineage>
</organism>
<sequence>MFERNLFNIINKYLPIGSEIIVEEDNNNEPLIIRADLNGYGLGEIIVGYRWQGENYIMVLEKYYNHWCVIDNIKGKGYDISYLKVAPITDNTIDNLIIGWRRGAIWSELDILQWTPYGFKRVIDEGIYYSKIEVENIKSVKAMNGKNEIALWLHDTAEAYKVEVYRWSLGKLVKAEDVYPYYFEKVIDFYKRKVKEEPDFPVYWYYLADAQIKGMMYEDALKSIDKALELPKAYPSKRELLKLKDYILLFIKCKNISLYPAPINTIKGVKWGYINEKGEFLIKPIYDLALEFQCNGLAVVEIDDFYGIIDENGDYIVKHKYGFISEFSEGRAIVIDNERFNIINEKGEELISKTENYSYIGNFKEGRAQYGIIDPNKGYLYGYLDRDGKEIIPAQYEYANDFYKEKAVVRIKENEYALINVDGEILNKYEYASVGNLREGLLSFKEDMGGKYGFIDEDGNVVIKPQFTYAQDFSEGRAVVNASGNTINNYGVIDKEGNYIITPKYNDIILLGDNRMAVGIAIDKTSPFIGSKYAIADTEGNILTDFIYYGVSNYKNGIASVYDNNNTFFIDKEGNKVENLPVVEGSGTLTIENELIKAYVDYRISYFDTEGNLIWEENSVIHLNDQYKVIEEKYKPNKDYLVYYPKLKGMEDKTLEDEVNNRLKILSEVKPIEENVQLEYSYLGDFKIEFFNKNLLVLELHGYNFPFGAAHGMPNKIYTKIDLTTGEFYELKDLFKEDSNYVKVLSDIIGEQIKNNPEYSYIFPDSYNGIKEDQPFYVSKDALYIYFYPYEIAPYAAGFPTFKIPYEDIMDIINETGEFWRSFN</sequence>
<dbReference type="InterPro" id="IPR011990">
    <property type="entry name" value="TPR-like_helical_dom_sf"/>
</dbReference>
<dbReference type="PANTHER" id="PTHR37841">
    <property type="entry name" value="GLR2918 PROTEIN"/>
    <property type="match status" value="1"/>
</dbReference>
<proteinExistence type="predicted"/>
<dbReference type="AlphaFoldDB" id="A0A0D1BT92"/>
<evidence type="ECO:0000259" key="1">
    <source>
        <dbReference type="Pfam" id="PF11738"/>
    </source>
</evidence>
<dbReference type="SUPFAM" id="SSF48452">
    <property type="entry name" value="TPR-like"/>
    <property type="match status" value="1"/>
</dbReference>
<gene>
    <name evidence="2" type="ORF">N495_05115</name>
</gene>
<dbReference type="InterPro" id="IPR032774">
    <property type="entry name" value="WG_beta_rep"/>
</dbReference>
<evidence type="ECO:0000313" key="2">
    <source>
        <dbReference type="EMBL" id="KIS22987.1"/>
    </source>
</evidence>
<dbReference type="Proteomes" id="UP000032250">
    <property type="component" value="Unassembled WGS sequence"/>
</dbReference>
<dbReference type="RefSeq" id="WP_042386372.1">
    <property type="nucleotide sequence ID" value="NZ_JXSU01000007.1"/>
</dbReference>
<comment type="caution">
    <text evidence="2">The sequence shown here is derived from an EMBL/GenBank/DDBJ whole genome shotgun (WGS) entry which is preliminary data.</text>
</comment>
<feature type="domain" description="DUF3298" evidence="1">
    <location>
        <begin position="732"/>
        <end position="807"/>
    </location>
</feature>
<dbReference type="EMBL" id="JXSU01000007">
    <property type="protein sequence ID" value="KIS22987.1"/>
    <property type="molecule type" value="Genomic_DNA"/>
</dbReference>
<dbReference type="InterPro" id="IPR037126">
    <property type="entry name" value="PdaC/RsiV-like_sf"/>
</dbReference>
<protein>
    <submittedName>
        <fullName evidence="2">Membrane protein</fullName>
    </submittedName>
</protein>
<dbReference type="HOGENOM" id="CLU_018038_0_0_9"/>
<accession>A0A0D1BT92</accession>
<dbReference type="Gene3D" id="3.90.640.20">
    <property type="entry name" value="Heat-shock cognate protein, ATPase"/>
    <property type="match status" value="1"/>
</dbReference>
<dbReference type="PANTHER" id="PTHR37841:SF1">
    <property type="entry name" value="DUF3298 DOMAIN-CONTAINING PROTEIN"/>
    <property type="match status" value="1"/>
</dbReference>
<dbReference type="Pfam" id="PF14903">
    <property type="entry name" value="WG_beta_rep"/>
    <property type="match status" value="6"/>
</dbReference>
<reference evidence="2 3" key="1">
    <citation type="submission" date="2014-06" db="EMBL/GenBank/DDBJ databases">
        <title>Genome characterization of distinct group I Clostridium botulinum lineages.</title>
        <authorList>
            <person name="Giordani F."/>
            <person name="Anselmo A."/>
            <person name="Fillo S."/>
            <person name="Palozzi A.M."/>
            <person name="Fortunato A."/>
            <person name="Gentile B."/>
            <person name="Ciammaruconi A."/>
            <person name="Anniballi F."/>
            <person name="De Medici D."/>
            <person name="Lista F."/>
        </authorList>
    </citation>
    <scope>NUCLEOTIDE SEQUENCE [LARGE SCALE GENOMIC DNA]</scope>
    <source>
        <strain evidence="2 3">B2 450</strain>
    </source>
</reference>
<dbReference type="InterPro" id="IPR021729">
    <property type="entry name" value="DUF3298"/>
</dbReference>
<dbReference type="PATRIC" id="fig|1379739.3.peg.1344"/>
<name>A0A0D1BT92_CLOBO</name>
<evidence type="ECO:0000313" key="3">
    <source>
        <dbReference type="Proteomes" id="UP000032250"/>
    </source>
</evidence>
<dbReference type="Gene3D" id="1.25.40.10">
    <property type="entry name" value="Tetratricopeptide repeat domain"/>
    <property type="match status" value="1"/>
</dbReference>